<dbReference type="InterPro" id="IPR048469">
    <property type="entry name" value="YchJ-like_M"/>
</dbReference>
<dbReference type="RefSeq" id="WP_085417838.1">
    <property type="nucleotide sequence ID" value="NZ_CP091509.1"/>
</dbReference>
<gene>
    <name evidence="2" type="ORF">BV913_01505</name>
</gene>
<dbReference type="EMBL" id="MTAC01000003">
    <property type="protein sequence ID" value="OSI36514.1"/>
    <property type="molecule type" value="Genomic_DNA"/>
</dbReference>
<dbReference type="PANTHER" id="PTHR33747:SF1">
    <property type="entry name" value="ADENYLATE CYCLASE-ASSOCIATED CAP C-TERMINAL DOMAIN-CONTAINING PROTEIN"/>
    <property type="match status" value="1"/>
</dbReference>
<sequence length="173" mass="19875">MKQNQNDHVPADHEKEEERLCCCQSGAAYKDCCKPFHAGRHNPATAEALMRSRYSAYVLHLVDYIVSTTVPAQQCLLNKAEIGQWSRDTHWLGLKVHHHRSVGKRHAQVAFTAYFRDSAGHEQQHQELSAFVNIDEKWYFIDPSVRLPTMKQPCLCGSGKKFKLCCGQFLRFK</sequence>
<dbReference type="Pfam" id="PF02810">
    <property type="entry name" value="SEC-C"/>
    <property type="match status" value="1"/>
</dbReference>
<keyword evidence="3" id="KW-1185">Reference proteome</keyword>
<reference evidence="2 3" key="1">
    <citation type="submission" date="2017-01" db="EMBL/GenBank/DDBJ databases">
        <authorList>
            <person name="Wolfgang W.J."/>
            <person name="Cole J."/>
            <person name="Wroblewski D."/>
            <person name="Mcginnis J."/>
            <person name="Musser K.A."/>
        </authorList>
    </citation>
    <scope>NUCLEOTIDE SEQUENCE [LARGE SCALE GENOMIC DNA]</scope>
    <source>
        <strain evidence="2 3">93087</strain>
    </source>
</reference>
<dbReference type="SUPFAM" id="SSF54427">
    <property type="entry name" value="NTF2-like"/>
    <property type="match status" value="1"/>
</dbReference>
<dbReference type="SUPFAM" id="SSF103642">
    <property type="entry name" value="Sec-C motif"/>
    <property type="match status" value="1"/>
</dbReference>
<evidence type="ECO:0000313" key="3">
    <source>
        <dbReference type="Proteomes" id="UP000193346"/>
    </source>
</evidence>
<comment type="caution">
    <text evidence="2">The sequence shown here is derived from an EMBL/GenBank/DDBJ whole genome shotgun (WGS) entry which is preliminary data.</text>
</comment>
<feature type="domain" description="YchJ-like middle NTF2-like" evidence="1">
    <location>
        <begin position="45"/>
        <end position="142"/>
    </location>
</feature>
<accession>A0ABX3WQX4</accession>
<dbReference type="Proteomes" id="UP000193346">
    <property type="component" value="Unassembled WGS sequence"/>
</dbReference>
<dbReference type="NCBIfam" id="NF002486">
    <property type="entry name" value="PRK01752.1"/>
    <property type="match status" value="1"/>
</dbReference>
<dbReference type="NCBIfam" id="NF001213">
    <property type="entry name" value="PRK00183.1"/>
    <property type="match status" value="1"/>
</dbReference>
<evidence type="ECO:0000259" key="1">
    <source>
        <dbReference type="Pfam" id="PF17775"/>
    </source>
</evidence>
<dbReference type="PANTHER" id="PTHR33747">
    <property type="entry name" value="UPF0225 PROTEIN SCO1677"/>
    <property type="match status" value="1"/>
</dbReference>
<proteinExistence type="predicted"/>
<dbReference type="InterPro" id="IPR032710">
    <property type="entry name" value="NTF2-like_dom_sf"/>
</dbReference>
<dbReference type="Pfam" id="PF17775">
    <property type="entry name" value="YchJ_M-like"/>
    <property type="match status" value="1"/>
</dbReference>
<name>A0ABX3WQX4_9NEIS</name>
<dbReference type="Gene3D" id="3.10.450.50">
    <property type="match status" value="1"/>
</dbReference>
<protein>
    <submittedName>
        <fullName evidence="2">SEC-C motif-containing protein</fullName>
    </submittedName>
</protein>
<evidence type="ECO:0000313" key="2">
    <source>
        <dbReference type="EMBL" id="OSI36514.1"/>
    </source>
</evidence>
<organism evidence="2 3">
    <name type="scientific">Neisseria dumasiana</name>
    <dbReference type="NCBI Taxonomy" id="1931275"/>
    <lineage>
        <taxon>Bacteria</taxon>
        <taxon>Pseudomonadati</taxon>
        <taxon>Pseudomonadota</taxon>
        <taxon>Betaproteobacteria</taxon>
        <taxon>Neisseriales</taxon>
        <taxon>Neisseriaceae</taxon>
        <taxon>Neisseria</taxon>
    </lineage>
</organism>
<dbReference type="InterPro" id="IPR004027">
    <property type="entry name" value="SEC_C_motif"/>
</dbReference>